<evidence type="ECO:0000313" key="4">
    <source>
        <dbReference type="Proteomes" id="UP000219285"/>
    </source>
</evidence>
<feature type="transmembrane region" description="Helical" evidence="2">
    <location>
        <begin position="348"/>
        <end position="368"/>
    </location>
</feature>
<name>A0A6M4MCD6_9ALTE</name>
<dbReference type="KEGG" id="apel:CA267_008770"/>
<feature type="transmembrane region" description="Helical" evidence="2">
    <location>
        <begin position="314"/>
        <end position="336"/>
    </location>
</feature>
<dbReference type="EMBL" id="CP052766">
    <property type="protein sequence ID" value="QJR80864.1"/>
    <property type="molecule type" value="Genomic_DNA"/>
</dbReference>
<keyword evidence="2" id="KW-0812">Transmembrane</keyword>
<dbReference type="OrthoDB" id="1406605at2"/>
<dbReference type="AlphaFoldDB" id="A0A6M4MCD6"/>
<organism evidence="3 4">
    <name type="scientific">Alteromonas pelagimontana</name>
    <dbReference type="NCBI Taxonomy" id="1858656"/>
    <lineage>
        <taxon>Bacteria</taxon>
        <taxon>Pseudomonadati</taxon>
        <taxon>Pseudomonadota</taxon>
        <taxon>Gammaproteobacteria</taxon>
        <taxon>Alteromonadales</taxon>
        <taxon>Alteromonadaceae</taxon>
        <taxon>Alteromonas/Salinimonas group</taxon>
        <taxon>Alteromonas</taxon>
    </lineage>
</organism>
<keyword evidence="1" id="KW-0175">Coiled coil</keyword>
<dbReference type="RefSeq" id="WP_075607837.1">
    <property type="nucleotide sequence ID" value="NZ_CP052766.1"/>
</dbReference>
<evidence type="ECO:0000313" key="3">
    <source>
        <dbReference type="EMBL" id="QJR80864.1"/>
    </source>
</evidence>
<keyword evidence="2" id="KW-1133">Transmembrane helix</keyword>
<gene>
    <name evidence="3" type="ORF">CA267_008770</name>
</gene>
<proteinExistence type="predicted"/>
<protein>
    <submittedName>
        <fullName evidence="3">Uncharacterized protein</fullName>
    </submittedName>
</protein>
<evidence type="ECO:0000256" key="2">
    <source>
        <dbReference type="SAM" id="Phobius"/>
    </source>
</evidence>
<feature type="coiled-coil region" evidence="1">
    <location>
        <begin position="23"/>
        <end position="50"/>
    </location>
</feature>
<keyword evidence="4" id="KW-1185">Reference proteome</keyword>
<dbReference type="Proteomes" id="UP000219285">
    <property type="component" value="Chromosome"/>
</dbReference>
<reference evidence="3 4" key="2">
    <citation type="submission" date="2020-04" db="EMBL/GenBank/DDBJ databases">
        <title>Complete genome sequence of Alteromonas pelagimontana 5.12T.</title>
        <authorList>
            <person name="Sinha R.K."/>
            <person name="Krishnan K.P."/>
            <person name="Kurian J.P."/>
        </authorList>
    </citation>
    <scope>NUCLEOTIDE SEQUENCE [LARGE SCALE GENOMIC DNA]</scope>
    <source>
        <strain evidence="3 4">5.12</strain>
    </source>
</reference>
<feature type="coiled-coil region" evidence="1">
    <location>
        <begin position="212"/>
        <end position="276"/>
    </location>
</feature>
<keyword evidence="2" id="KW-0472">Membrane</keyword>
<evidence type="ECO:0000256" key="1">
    <source>
        <dbReference type="SAM" id="Coils"/>
    </source>
</evidence>
<accession>A0A6M4MCD6</accession>
<reference evidence="4" key="1">
    <citation type="submission" date="2014-12" db="EMBL/GenBank/DDBJ databases">
        <title>Complete genome sequence of a multi-drug resistant Klebsiella pneumoniae.</title>
        <authorList>
            <person name="Hua X."/>
            <person name="Chen Q."/>
            <person name="Li X."/>
            <person name="Feng Y."/>
            <person name="Ruan Z."/>
            <person name="Yu Y."/>
        </authorList>
    </citation>
    <scope>NUCLEOTIDE SEQUENCE [LARGE SCALE GENOMIC DNA]</scope>
    <source>
        <strain evidence="4">5.12</strain>
    </source>
</reference>
<sequence>MDFGMFSDSKRNTDEIGKLWERLVPLERALEEQNKKLSKQEKKISILDEKIKKPSDTAEEARSAFLSITQHRSRIMRMKKEISQYHVEAEKMLEAVKGIDEDAKHYSTKLAEIKGSSSEHASQIEILLKDSEELKSSLTANTKHLSELVSENTELESNLIKIDQQVSDIDEFHSKSESMLKTVVSNHAKIRDLRDEILGYEENDESGETQKIEGLKDELESSYQKIKDQLANLELELENTSENTLNRYHEILKTSEDKSENQLKSYRNKYEETFEEINKLLPRALTAGLSSAYDEKVNEERRFQESHNSSFKRAIQGLIAISIIPFFVDIYLLLALNKDLVEVLSDTPKLIVSILPLYLPVLWIAYSASKKQNLSKRLIEEYTHKGVLSKTFEGLSNQINELDDEVSEELRVKLLFNLLQVNSENPGKLISDYNTTDHPLMDALDKSSKLGIAIDKLNNIPGFGKLVKNLEKKQERVLRDEEKRVSDV</sequence>